<dbReference type="PANTHER" id="PTHR45749">
    <property type="match status" value="1"/>
</dbReference>
<reference evidence="2 4" key="1">
    <citation type="submission" date="2019-08" db="EMBL/GenBank/DDBJ databases">
        <title>Whole genome of Aphis craccivora.</title>
        <authorList>
            <person name="Voronova N.V."/>
            <person name="Shulinski R.S."/>
            <person name="Bandarenka Y.V."/>
            <person name="Zhorov D.G."/>
            <person name="Warner D."/>
        </authorList>
    </citation>
    <scope>NUCLEOTIDE SEQUENCE [LARGE SCALE GENOMIC DNA]</scope>
    <source>
        <strain evidence="2">180601</strain>
        <tissue evidence="2">Whole Body</tissue>
    </source>
</reference>
<dbReference type="PANTHER" id="PTHR45749:SF21">
    <property type="entry name" value="DUF4371 DOMAIN-CONTAINING PROTEIN"/>
    <property type="match status" value="1"/>
</dbReference>
<accession>A0A6G0VJE0</accession>
<dbReference type="GO" id="GO:0046983">
    <property type="term" value="F:protein dimerization activity"/>
    <property type="evidence" value="ECO:0007669"/>
    <property type="project" value="InterPro"/>
</dbReference>
<feature type="non-terminal residue" evidence="2">
    <location>
        <position position="1"/>
    </location>
</feature>
<feature type="non-terminal residue" evidence="2">
    <location>
        <position position="146"/>
    </location>
</feature>
<feature type="domain" description="HAT C-terminal dimerisation" evidence="1">
    <location>
        <begin position="51"/>
        <end position="116"/>
    </location>
</feature>
<evidence type="ECO:0000313" key="3">
    <source>
        <dbReference type="EMBL" id="KAF0720932.1"/>
    </source>
</evidence>
<dbReference type="EMBL" id="VUJU01009362">
    <property type="protein sequence ID" value="KAF0720932.1"/>
    <property type="molecule type" value="Genomic_DNA"/>
</dbReference>
<gene>
    <name evidence="3" type="ORF">FWK35_00025462</name>
    <name evidence="2" type="ORF">FWK35_00033000</name>
</gene>
<dbReference type="SUPFAM" id="SSF53098">
    <property type="entry name" value="Ribonuclease H-like"/>
    <property type="match status" value="1"/>
</dbReference>
<name>A0A6G0VJE0_APHCR</name>
<dbReference type="EMBL" id="VUJU01016225">
    <property type="protein sequence ID" value="KAF0690485.1"/>
    <property type="molecule type" value="Genomic_DNA"/>
</dbReference>
<evidence type="ECO:0000313" key="2">
    <source>
        <dbReference type="EMBL" id="KAF0690485.1"/>
    </source>
</evidence>
<proteinExistence type="predicted"/>
<dbReference type="Proteomes" id="UP000478052">
    <property type="component" value="Unassembled WGS sequence"/>
</dbReference>
<evidence type="ECO:0000259" key="1">
    <source>
        <dbReference type="Pfam" id="PF05699"/>
    </source>
</evidence>
<keyword evidence="4" id="KW-1185">Reference proteome</keyword>
<dbReference type="Pfam" id="PF05699">
    <property type="entry name" value="Dimer_Tnp_hAT"/>
    <property type="match status" value="1"/>
</dbReference>
<evidence type="ECO:0000313" key="4">
    <source>
        <dbReference type="Proteomes" id="UP000478052"/>
    </source>
</evidence>
<dbReference type="InterPro" id="IPR012337">
    <property type="entry name" value="RNaseH-like_sf"/>
</dbReference>
<dbReference type="OrthoDB" id="6437574at2759"/>
<sequence length="146" mass="16969">LHVESTIDVEKSVKKFISVYKDDVDDSIKYEIVHFKQFWDQLKPTFDGSDVLKIFEWMTECNVINIFPNIHIALRIYLTIPVANCTAERAFSKLTKIKNKNRSSQTQDNLSSLMILSTENDVLQNLSFDKTLEIFATQKARKKTFT</sequence>
<dbReference type="InterPro" id="IPR008906">
    <property type="entry name" value="HATC_C_dom"/>
</dbReference>
<protein>
    <submittedName>
        <fullName evidence="2">Zinc finger MYM-type protein 1-like</fullName>
    </submittedName>
</protein>
<organism evidence="2 4">
    <name type="scientific">Aphis craccivora</name>
    <name type="common">Cowpea aphid</name>
    <dbReference type="NCBI Taxonomy" id="307492"/>
    <lineage>
        <taxon>Eukaryota</taxon>
        <taxon>Metazoa</taxon>
        <taxon>Ecdysozoa</taxon>
        <taxon>Arthropoda</taxon>
        <taxon>Hexapoda</taxon>
        <taxon>Insecta</taxon>
        <taxon>Pterygota</taxon>
        <taxon>Neoptera</taxon>
        <taxon>Paraneoptera</taxon>
        <taxon>Hemiptera</taxon>
        <taxon>Sternorrhyncha</taxon>
        <taxon>Aphidomorpha</taxon>
        <taxon>Aphidoidea</taxon>
        <taxon>Aphididae</taxon>
        <taxon>Aphidini</taxon>
        <taxon>Aphis</taxon>
        <taxon>Aphis</taxon>
    </lineage>
</organism>
<dbReference type="AlphaFoldDB" id="A0A6G0VJE0"/>
<comment type="caution">
    <text evidence="2">The sequence shown here is derived from an EMBL/GenBank/DDBJ whole genome shotgun (WGS) entry which is preliminary data.</text>
</comment>